<keyword evidence="3" id="KW-1185">Reference proteome</keyword>
<evidence type="ECO:0000313" key="3">
    <source>
        <dbReference type="Proteomes" id="UP000017131"/>
    </source>
</evidence>
<organism evidence="2 3">
    <name type="scientific">Staphylococcus simulans UMC-CNS-990</name>
    <dbReference type="NCBI Taxonomy" id="1405498"/>
    <lineage>
        <taxon>Bacteria</taxon>
        <taxon>Bacillati</taxon>
        <taxon>Bacillota</taxon>
        <taxon>Bacilli</taxon>
        <taxon>Bacillales</taxon>
        <taxon>Staphylococcaceae</taxon>
        <taxon>Staphylococcus</taxon>
    </lineage>
</organism>
<keyword evidence="1" id="KW-1133">Transmembrane helix</keyword>
<evidence type="ECO:0000313" key="2">
    <source>
        <dbReference type="EMBL" id="ERS93707.1"/>
    </source>
</evidence>
<dbReference type="EMBL" id="AXDY01000004">
    <property type="protein sequence ID" value="ERS93707.1"/>
    <property type="molecule type" value="Genomic_DNA"/>
</dbReference>
<accession>A0ABN0PDI1</accession>
<keyword evidence="1" id="KW-0472">Membrane</keyword>
<gene>
    <name evidence="2" type="ORF">SSIM_05795</name>
</gene>
<dbReference type="RefSeq" id="WP_023015416.1">
    <property type="nucleotide sequence ID" value="NZ_AXDY01000004.1"/>
</dbReference>
<proteinExistence type="predicted"/>
<evidence type="ECO:0000256" key="1">
    <source>
        <dbReference type="SAM" id="Phobius"/>
    </source>
</evidence>
<protein>
    <submittedName>
        <fullName evidence="2">Uncharacterized protein</fullName>
    </submittedName>
</protein>
<reference evidence="2 3" key="1">
    <citation type="journal article" date="2013" name="Genome Announc.">
        <title>Draft Genome Sequence of Staphylococcus simulans UMC-CNS-990, Isolated from a Case of Chronic Bovine Mastitis.</title>
        <authorList>
            <person name="Calcutt M.J."/>
            <person name="Foecking M.F."/>
            <person name="Hsieh H.Y."/>
            <person name="Perry J."/>
            <person name="Stewart G.C."/>
            <person name="Middleton J.R."/>
        </authorList>
    </citation>
    <scope>NUCLEOTIDE SEQUENCE [LARGE SCALE GENOMIC DNA]</scope>
    <source>
        <strain evidence="2 3">UMC-CNS-990</strain>
    </source>
</reference>
<name>A0ABN0PDI1_STASI</name>
<feature type="transmembrane region" description="Helical" evidence="1">
    <location>
        <begin position="6"/>
        <end position="23"/>
    </location>
</feature>
<feature type="transmembrane region" description="Helical" evidence="1">
    <location>
        <begin position="30"/>
        <end position="52"/>
    </location>
</feature>
<dbReference type="Proteomes" id="UP000017131">
    <property type="component" value="Unassembled WGS sequence"/>
</dbReference>
<keyword evidence="1" id="KW-0812">Transmembrane</keyword>
<comment type="caution">
    <text evidence="2">The sequence shown here is derived from an EMBL/GenBank/DDBJ whole genome shotgun (WGS) entry which is preliminary data.</text>
</comment>
<feature type="transmembrane region" description="Helical" evidence="1">
    <location>
        <begin position="72"/>
        <end position="90"/>
    </location>
</feature>
<sequence length="91" mass="10784">MTMQLLVFIAVLIVIQLIIGHFIHEIGFSFLVSIGLMLLPLGIGIYLLQIAYFEQKYPNWEVPFNVKLRLKYMYLLTFVEYIALYVCFFVW</sequence>